<proteinExistence type="predicted"/>
<reference evidence="2 3" key="1">
    <citation type="journal article" date="2021" name="Sci. Rep.">
        <title>The genome of the diatom Chaetoceros tenuissimus carries an ancient integrated fragment of an extant virus.</title>
        <authorList>
            <person name="Hongo Y."/>
            <person name="Kimura K."/>
            <person name="Takaki Y."/>
            <person name="Yoshida Y."/>
            <person name="Baba S."/>
            <person name="Kobayashi G."/>
            <person name="Nagasaki K."/>
            <person name="Hano T."/>
            <person name="Tomaru Y."/>
        </authorList>
    </citation>
    <scope>NUCLEOTIDE SEQUENCE [LARGE SCALE GENOMIC DNA]</scope>
    <source>
        <strain evidence="2 3">NIES-3715</strain>
    </source>
</reference>
<evidence type="ECO:0000313" key="2">
    <source>
        <dbReference type="EMBL" id="GFH52622.1"/>
    </source>
</evidence>
<dbReference type="InterPro" id="IPR001611">
    <property type="entry name" value="Leu-rich_rpt"/>
</dbReference>
<dbReference type="Pfam" id="PF13516">
    <property type="entry name" value="LRR_6"/>
    <property type="match status" value="1"/>
</dbReference>
<keyword evidence="3" id="KW-1185">Reference proteome</keyword>
<dbReference type="EMBL" id="BLLK01000045">
    <property type="protein sequence ID" value="GFH52622.1"/>
    <property type="molecule type" value="Genomic_DNA"/>
</dbReference>
<sequence>MNITSILIALLVALHISMAEASKGQTRNMIQKEKEKVKKPKKPKKCKIAEMYISDGSRLGNIIASLIEEQDFASYCNEVDFNAATEWFLNADNHTPDLLTDDDEYMKERLILALTYSANCKDGCTLPTDEDNWMSATNHCNWAGVICNDLNKVSKLDMSRSGLTGDYTMFGMQSLEVLDLTSNDLSSTFTVAGESANANRLTLDHNNLSSFFGGEMLPSLKFLYLTFNDFTGDFIITSKDFPTSIQYLNLGSNMISGFFGGDILTSLKSLGLSSNDFVGDFAITSKDFPTSLQFLHLHGNKLTGFRDGVMLTNLQSLYLSNNDFVGDFVITPKDFPTSLEKLYLHENMLTGFIDGSILENLDTLALYDNAFVDDFVIDPKDFPTSIQYLYLGRNVLTGFVGGEILTKLEYLSLSSNNFVGDFSITSKDFPAFIRSLALDNNMLTGFVDSGKILTNLEYLELTSNKFTGELHLEADDYPSSLTTLILNKNSGLTKIDAEENAVPFLSSLQLHDIEGIKVGYELCYRSGYGSLEIFPSLCNWLRLIIASFLKEQDFQKYGPLASLT</sequence>
<protein>
    <recommendedName>
        <fullName evidence="4">Leucine-rich repeat-containing N-terminal plant-type domain-containing protein</fullName>
    </recommendedName>
</protein>
<dbReference type="SUPFAM" id="SSF52058">
    <property type="entry name" value="L domain-like"/>
    <property type="match status" value="2"/>
</dbReference>
<dbReference type="PANTHER" id="PTHR48004">
    <property type="entry name" value="OS01G0149700 PROTEIN"/>
    <property type="match status" value="1"/>
</dbReference>
<evidence type="ECO:0000313" key="3">
    <source>
        <dbReference type="Proteomes" id="UP001054902"/>
    </source>
</evidence>
<dbReference type="InterPro" id="IPR052941">
    <property type="entry name" value="StomDev_PlantInt_Reg"/>
</dbReference>
<keyword evidence="1" id="KW-0732">Signal</keyword>
<dbReference type="AlphaFoldDB" id="A0AAD3H6P3"/>
<feature type="signal peptide" evidence="1">
    <location>
        <begin position="1"/>
        <end position="21"/>
    </location>
</feature>
<name>A0AAD3H6P3_9STRA</name>
<gene>
    <name evidence="2" type="ORF">CTEN210_09098</name>
</gene>
<evidence type="ECO:0000256" key="1">
    <source>
        <dbReference type="SAM" id="SignalP"/>
    </source>
</evidence>
<accession>A0AAD3H6P3</accession>
<evidence type="ECO:0008006" key="4">
    <source>
        <dbReference type="Google" id="ProtNLM"/>
    </source>
</evidence>
<feature type="chain" id="PRO_5041974759" description="Leucine-rich repeat-containing N-terminal plant-type domain-containing protein" evidence="1">
    <location>
        <begin position="22"/>
        <end position="564"/>
    </location>
</feature>
<dbReference type="InterPro" id="IPR032675">
    <property type="entry name" value="LRR_dom_sf"/>
</dbReference>
<comment type="caution">
    <text evidence="2">The sequence shown here is derived from an EMBL/GenBank/DDBJ whole genome shotgun (WGS) entry which is preliminary data.</text>
</comment>
<dbReference type="Proteomes" id="UP001054902">
    <property type="component" value="Unassembled WGS sequence"/>
</dbReference>
<organism evidence="2 3">
    <name type="scientific">Chaetoceros tenuissimus</name>
    <dbReference type="NCBI Taxonomy" id="426638"/>
    <lineage>
        <taxon>Eukaryota</taxon>
        <taxon>Sar</taxon>
        <taxon>Stramenopiles</taxon>
        <taxon>Ochrophyta</taxon>
        <taxon>Bacillariophyta</taxon>
        <taxon>Coscinodiscophyceae</taxon>
        <taxon>Chaetocerotophycidae</taxon>
        <taxon>Chaetocerotales</taxon>
        <taxon>Chaetocerotaceae</taxon>
        <taxon>Chaetoceros</taxon>
    </lineage>
</organism>
<dbReference type="PANTHER" id="PTHR48004:SF59">
    <property type="entry name" value="LEUCINE-RICH REPEAT-CONTAINING N-TERMINAL PLANT-TYPE DOMAIN-CONTAINING PROTEIN"/>
    <property type="match status" value="1"/>
</dbReference>
<dbReference type="Gene3D" id="3.80.10.10">
    <property type="entry name" value="Ribonuclease Inhibitor"/>
    <property type="match status" value="2"/>
</dbReference>